<reference evidence="2 3" key="1">
    <citation type="submission" date="2019-07" db="EMBL/GenBank/DDBJ databases">
        <title>Tomitella cavernea sp. nov., an actinomycete isolated from soil.</title>
        <authorList>
            <person name="Cheng J."/>
        </authorList>
    </citation>
    <scope>NUCLEOTIDE SEQUENCE [LARGE SCALE GENOMIC DNA]</scope>
    <source>
        <strain evidence="2 3">HY188</strain>
    </source>
</reference>
<dbReference type="OrthoDB" id="4966605at2"/>
<dbReference type="Proteomes" id="UP000317344">
    <property type="component" value="Chromosome"/>
</dbReference>
<sequence>MRGPFGDRAAAGRGLGRRRHPGAPGVSRASAHGESSGGRRGGEPSSRSVERRGRGPRGSILPAGAPARLSRSSAFDQLALNAFSAIDADWHERLTKLDLAVDDVPRISARNPRSVVWPPEVVADGAVPLARLIPAGLTRDGRPTRARLVLFRRPLELRAGKPEELMLLIHDVLVEQIANHLGVTPEIIDPTLRDD</sequence>
<feature type="region of interest" description="Disordered" evidence="1">
    <location>
        <begin position="1"/>
        <end position="66"/>
    </location>
</feature>
<accession>A0A516X7J9</accession>
<feature type="compositionally biased region" description="Low complexity" evidence="1">
    <location>
        <begin position="22"/>
        <end position="34"/>
    </location>
</feature>
<dbReference type="InterPro" id="IPR010428">
    <property type="entry name" value="Zincin_1"/>
</dbReference>
<name>A0A516X7J9_9ACTN</name>
<organism evidence="2 3">
    <name type="scientific">Tomitella fengzijianii</name>
    <dbReference type="NCBI Taxonomy" id="2597660"/>
    <lineage>
        <taxon>Bacteria</taxon>
        <taxon>Bacillati</taxon>
        <taxon>Actinomycetota</taxon>
        <taxon>Actinomycetes</taxon>
        <taxon>Mycobacteriales</taxon>
        <taxon>Tomitella</taxon>
    </lineage>
</organism>
<protein>
    <submittedName>
        <fullName evidence="2">Metallopeptidase family protein</fullName>
    </submittedName>
</protein>
<dbReference type="InterPro" id="IPR038555">
    <property type="entry name" value="Zincin_1_sf"/>
</dbReference>
<proteinExistence type="predicted"/>
<dbReference type="KEGG" id="toy:FO059_04840"/>
<reference evidence="2 3" key="2">
    <citation type="submission" date="2019-07" db="EMBL/GenBank/DDBJ databases">
        <authorList>
            <person name="Huang Y."/>
        </authorList>
    </citation>
    <scope>NUCLEOTIDE SEQUENCE [LARGE SCALE GENOMIC DNA]</scope>
    <source>
        <strain evidence="2 3">HY188</strain>
    </source>
</reference>
<dbReference type="CDD" id="cd12954">
    <property type="entry name" value="MMP_TTHA0227_like_1"/>
    <property type="match status" value="1"/>
</dbReference>
<dbReference type="Gene3D" id="3.30.2010.20">
    <property type="match status" value="1"/>
</dbReference>
<gene>
    <name evidence="2" type="ORF">FO059_04840</name>
</gene>
<keyword evidence="3" id="KW-1185">Reference proteome</keyword>
<dbReference type="RefSeq" id="WP_143910443.1">
    <property type="nucleotide sequence ID" value="NZ_CP041765.1"/>
</dbReference>
<dbReference type="AlphaFoldDB" id="A0A516X7J9"/>
<evidence type="ECO:0000256" key="1">
    <source>
        <dbReference type="SAM" id="MobiDB-lite"/>
    </source>
</evidence>
<evidence type="ECO:0000313" key="2">
    <source>
        <dbReference type="EMBL" id="QDQ99039.1"/>
    </source>
</evidence>
<evidence type="ECO:0000313" key="3">
    <source>
        <dbReference type="Proteomes" id="UP000317344"/>
    </source>
</evidence>
<dbReference type="Pfam" id="PF06262">
    <property type="entry name" value="Zincin_1"/>
    <property type="match status" value="1"/>
</dbReference>
<dbReference type="SUPFAM" id="SSF55486">
    <property type="entry name" value="Metalloproteases ('zincins'), catalytic domain"/>
    <property type="match status" value="1"/>
</dbReference>
<dbReference type="EMBL" id="CP041765">
    <property type="protein sequence ID" value="QDQ99039.1"/>
    <property type="molecule type" value="Genomic_DNA"/>
</dbReference>